<name>A0A1G9R9L2_ALLAB</name>
<evidence type="ECO:0000256" key="1">
    <source>
        <dbReference type="SAM" id="Phobius"/>
    </source>
</evidence>
<sequence>MTRWLILIGTVVYSAWLLEFVLPDDLSLVHSYVSEHMAGDQPYRFLFRTTDVIAGLLFVAAAVSLWPRRSARLVGAGLAVFGGVTVLDALVSMDCSPSIDRACRQREIDNTVSLSHEIHQASSVLVFCGIFVAVVGLLRMRNLLGAQGRFVLWTCFSALATTGLLSALLVGGPWVGLVQRAQLVATDAALLLMVVLLSRSQSVPRTH</sequence>
<feature type="transmembrane region" description="Helical" evidence="1">
    <location>
        <begin position="177"/>
        <end position="197"/>
    </location>
</feature>
<dbReference type="STRING" id="211114.SAMN04489726_0311"/>
<accession>A0A1G9R9L2</accession>
<organism evidence="2 3">
    <name type="scientific">Allokutzneria albata</name>
    <name type="common">Kibdelosporangium albatum</name>
    <dbReference type="NCBI Taxonomy" id="211114"/>
    <lineage>
        <taxon>Bacteria</taxon>
        <taxon>Bacillati</taxon>
        <taxon>Actinomycetota</taxon>
        <taxon>Actinomycetes</taxon>
        <taxon>Pseudonocardiales</taxon>
        <taxon>Pseudonocardiaceae</taxon>
        <taxon>Allokutzneria</taxon>
    </lineage>
</organism>
<dbReference type="Proteomes" id="UP000183376">
    <property type="component" value="Chromosome I"/>
</dbReference>
<proteinExistence type="predicted"/>
<keyword evidence="1" id="KW-0812">Transmembrane</keyword>
<keyword evidence="1" id="KW-1133">Transmembrane helix</keyword>
<dbReference type="eggNOG" id="COG2267">
    <property type="taxonomic scope" value="Bacteria"/>
</dbReference>
<dbReference type="Pfam" id="PF06197">
    <property type="entry name" value="DUF998"/>
    <property type="match status" value="1"/>
</dbReference>
<feature type="transmembrane region" description="Helical" evidence="1">
    <location>
        <begin position="47"/>
        <end position="66"/>
    </location>
</feature>
<keyword evidence="3" id="KW-1185">Reference proteome</keyword>
<dbReference type="RefSeq" id="WP_052407235.1">
    <property type="nucleotide sequence ID" value="NZ_JOEF01000006.1"/>
</dbReference>
<dbReference type="OrthoDB" id="3406108at2"/>
<evidence type="ECO:0000313" key="2">
    <source>
        <dbReference type="EMBL" id="SDM19831.1"/>
    </source>
</evidence>
<dbReference type="AlphaFoldDB" id="A0A1G9R9L2"/>
<evidence type="ECO:0000313" key="3">
    <source>
        <dbReference type="Proteomes" id="UP000183376"/>
    </source>
</evidence>
<dbReference type="EMBL" id="LT629701">
    <property type="protein sequence ID" value="SDM19831.1"/>
    <property type="molecule type" value="Genomic_DNA"/>
</dbReference>
<feature type="transmembrane region" description="Helical" evidence="1">
    <location>
        <begin position="150"/>
        <end position="171"/>
    </location>
</feature>
<evidence type="ECO:0008006" key="4">
    <source>
        <dbReference type="Google" id="ProtNLM"/>
    </source>
</evidence>
<protein>
    <recommendedName>
        <fullName evidence="4">DUF998 domain-containing protein</fullName>
    </recommendedName>
</protein>
<keyword evidence="1" id="KW-0472">Membrane</keyword>
<gene>
    <name evidence="2" type="ORF">SAMN04489726_0311</name>
</gene>
<dbReference type="InterPro" id="IPR009339">
    <property type="entry name" value="DUF998"/>
</dbReference>
<feature type="transmembrane region" description="Helical" evidence="1">
    <location>
        <begin position="73"/>
        <end position="91"/>
    </location>
</feature>
<reference evidence="2 3" key="1">
    <citation type="submission" date="2016-10" db="EMBL/GenBank/DDBJ databases">
        <authorList>
            <person name="de Groot N.N."/>
        </authorList>
    </citation>
    <scope>NUCLEOTIDE SEQUENCE [LARGE SCALE GENOMIC DNA]</scope>
    <source>
        <strain evidence="2 3">DSM 44149</strain>
    </source>
</reference>
<feature type="transmembrane region" description="Helical" evidence="1">
    <location>
        <begin position="118"/>
        <end position="138"/>
    </location>
</feature>